<dbReference type="PANTHER" id="PTHR13395">
    <property type="entry name" value="SISTER CHROMATID COHESION PROTEIN DCC1-RELATED"/>
    <property type="match status" value="1"/>
</dbReference>
<dbReference type="OrthoDB" id="5199543at2759"/>
<dbReference type="Proteomes" id="UP001141806">
    <property type="component" value="Unassembled WGS sequence"/>
</dbReference>
<evidence type="ECO:0000313" key="3">
    <source>
        <dbReference type="EMBL" id="KAJ4950996.1"/>
    </source>
</evidence>
<evidence type="ECO:0008006" key="5">
    <source>
        <dbReference type="Google" id="ProtNLM"/>
    </source>
</evidence>
<organism evidence="3 4">
    <name type="scientific">Protea cynaroides</name>
    <dbReference type="NCBI Taxonomy" id="273540"/>
    <lineage>
        <taxon>Eukaryota</taxon>
        <taxon>Viridiplantae</taxon>
        <taxon>Streptophyta</taxon>
        <taxon>Embryophyta</taxon>
        <taxon>Tracheophyta</taxon>
        <taxon>Spermatophyta</taxon>
        <taxon>Magnoliopsida</taxon>
        <taxon>Proteales</taxon>
        <taxon>Proteaceae</taxon>
        <taxon>Protea</taxon>
    </lineage>
</organism>
<name>A0A9Q0GQ17_9MAGN</name>
<dbReference type="GO" id="GO:0034088">
    <property type="term" value="P:maintenance of mitotic sister chromatid cohesion"/>
    <property type="evidence" value="ECO:0007669"/>
    <property type="project" value="TreeGrafter"/>
</dbReference>
<comment type="caution">
    <text evidence="3">The sequence shown here is derived from an EMBL/GenBank/DDBJ whole genome shotgun (WGS) entry which is preliminary data.</text>
</comment>
<evidence type="ECO:0000256" key="1">
    <source>
        <dbReference type="ARBA" id="ARBA00007017"/>
    </source>
</evidence>
<evidence type="ECO:0000313" key="4">
    <source>
        <dbReference type="Proteomes" id="UP001141806"/>
    </source>
</evidence>
<keyword evidence="4" id="KW-1185">Reference proteome</keyword>
<dbReference type="AlphaFoldDB" id="A0A9Q0GQ17"/>
<dbReference type="InterPro" id="IPR019128">
    <property type="entry name" value="Dcc1"/>
</dbReference>
<reference evidence="3" key="1">
    <citation type="journal article" date="2023" name="Plant J.">
        <title>The genome of the king protea, Protea cynaroides.</title>
        <authorList>
            <person name="Chang J."/>
            <person name="Duong T.A."/>
            <person name="Schoeman C."/>
            <person name="Ma X."/>
            <person name="Roodt D."/>
            <person name="Barker N."/>
            <person name="Li Z."/>
            <person name="Van de Peer Y."/>
            <person name="Mizrachi E."/>
        </authorList>
    </citation>
    <scope>NUCLEOTIDE SEQUENCE</scope>
    <source>
        <tissue evidence="3">Young leaves</tissue>
    </source>
</reference>
<sequence>MDEQPSCRGGAELVLNLESNSSIPINYDPNFGPHDDLILLEVDEKLLSDILQQRVTFRGQPDEEAVLCTPSKTYAVKFVGTSNTVFLIPPTNSPILNANADNEKETVAGSVLKVAPGNIELVEVAPKLDKLNSLLRKKPYRPEGKLELDEMEVEEMGKDNLGLFPWEDLVDRIQASDEELRAGLRALSAVEIDGSWGIVDEDYMNNLLTMLLNLSVSEGWSLSALKEDEVVGLMEAYGYPSKLVLHSLDMYGSKVSEDVNAGHLWTLDEKRVCVHFARGILRGGKRKMESFMEEWMRKIPPGMRASFDMLEGEVLVERLGVGTWVYAFSVSSMSCTPAERFSVLFRERQKWEWKDLEPYIKDLRVPGLSSEGLLLKYTRRTQPTKDSEPVFSAR</sequence>
<dbReference type="Pfam" id="PF09724">
    <property type="entry name" value="Dcc1"/>
    <property type="match status" value="1"/>
</dbReference>
<gene>
    <name evidence="3" type="ORF">NE237_027828</name>
</gene>
<dbReference type="GO" id="GO:0000775">
    <property type="term" value="C:chromosome, centromeric region"/>
    <property type="evidence" value="ECO:0007669"/>
    <property type="project" value="TreeGrafter"/>
</dbReference>
<comment type="similarity">
    <text evidence="1">Belongs to the DCC1 family.</text>
</comment>
<protein>
    <recommendedName>
        <fullName evidence="5">Sister chromatid cohesion protein DCC1</fullName>
    </recommendedName>
</protein>
<evidence type="ECO:0000256" key="2">
    <source>
        <dbReference type="ARBA" id="ARBA00022705"/>
    </source>
</evidence>
<dbReference type="GO" id="GO:0000785">
    <property type="term" value="C:chromatin"/>
    <property type="evidence" value="ECO:0007669"/>
    <property type="project" value="TreeGrafter"/>
</dbReference>
<proteinExistence type="inferred from homology"/>
<dbReference type="PANTHER" id="PTHR13395:SF6">
    <property type="entry name" value="SISTER CHROMATID COHESION PROTEIN DCC1"/>
    <property type="match status" value="1"/>
</dbReference>
<dbReference type="GO" id="GO:0031390">
    <property type="term" value="C:Ctf18 RFC-like complex"/>
    <property type="evidence" value="ECO:0007669"/>
    <property type="project" value="InterPro"/>
</dbReference>
<dbReference type="GO" id="GO:0006260">
    <property type="term" value="P:DNA replication"/>
    <property type="evidence" value="ECO:0007669"/>
    <property type="project" value="UniProtKB-KW"/>
</dbReference>
<accession>A0A9Q0GQ17</accession>
<keyword evidence="2" id="KW-0235">DNA replication</keyword>
<dbReference type="EMBL" id="JAMYWD010000012">
    <property type="protein sequence ID" value="KAJ4950996.1"/>
    <property type="molecule type" value="Genomic_DNA"/>
</dbReference>